<keyword evidence="1" id="KW-0812">Transmembrane</keyword>
<dbReference type="Proteomes" id="UP000292346">
    <property type="component" value="Unassembled WGS sequence"/>
</dbReference>
<feature type="transmembrane region" description="Helical" evidence="1">
    <location>
        <begin position="213"/>
        <end position="231"/>
    </location>
</feature>
<keyword evidence="1" id="KW-0472">Membrane</keyword>
<feature type="transmembrane region" description="Helical" evidence="1">
    <location>
        <begin position="49"/>
        <end position="67"/>
    </location>
</feature>
<feature type="transmembrane region" description="Helical" evidence="1">
    <location>
        <begin position="243"/>
        <end position="262"/>
    </location>
</feature>
<sequence>MQLSRLWLWLSVTAAVLAAAGSVAGLAVPGSIYHQETAVLADASTAQDIVNLFLVAPLTAVLGVLASRGSLRAYLCWLGFVAFTVYNYAIYAFSIHFGPLFLVWVAVLGLSLFAMIGGLATLDTASVKEHFRDRGEPLPAWFLIVVAALFAVLWLSEIVPDLLAGNPSTSATEWKVPTSPVHVLDLAFFLPAALASGVLLLRRHPVGYATAPAQLSWVVLTCLPILVGPFVADSRGHKPGWTVMAPLGVLFVIALMALVLLLRSARVSPAAGAVEVR</sequence>
<feature type="transmembrane region" description="Helical" evidence="1">
    <location>
        <begin position="140"/>
        <end position="159"/>
    </location>
</feature>
<dbReference type="AlphaFoldDB" id="A0A4R0HBR3"/>
<evidence type="ECO:0000313" key="2">
    <source>
        <dbReference type="EMBL" id="TCC08505.1"/>
    </source>
</evidence>
<accession>A0A4R0HBR3</accession>
<dbReference type="RefSeq" id="WP_131339995.1">
    <property type="nucleotide sequence ID" value="NZ_SJJZ01000002.1"/>
</dbReference>
<feature type="transmembrane region" description="Helical" evidence="1">
    <location>
        <begin position="74"/>
        <end position="95"/>
    </location>
</feature>
<dbReference type="OrthoDB" id="3830178at2"/>
<feature type="transmembrane region" description="Helical" evidence="1">
    <location>
        <begin position="101"/>
        <end position="120"/>
    </location>
</feature>
<evidence type="ECO:0000256" key="1">
    <source>
        <dbReference type="SAM" id="Phobius"/>
    </source>
</evidence>
<reference evidence="2 3" key="1">
    <citation type="submission" date="2019-02" db="EMBL/GenBank/DDBJ databases">
        <title>Kribbella capetownensis sp. nov. and Kribbella speibonae sp. nov., isolated from soil.</title>
        <authorList>
            <person name="Curtis S.M."/>
            <person name="Norton I."/>
            <person name="Everest G.J."/>
            <person name="Meyers P.R."/>
        </authorList>
    </citation>
    <scope>NUCLEOTIDE SEQUENCE [LARGE SCALE GENOMIC DNA]</scope>
    <source>
        <strain evidence="2 3">KCTC 29219</strain>
    </source>
</reference>
<evidence type="ECO:0000313" key="3">
    <source>
        <dbReference type="Proteomes" id="UP000292346"/>
    </source>
</evidence>
<proteinExistence type="predicted"/>
<dbReference type="EMBL" id="SJJZ01000002">
    <property type="protein sequence ID" value="TCC08505.1"/>
    <property type="molecule type" value="Genomic_DNA"/>
</dbReference>
<keyword evidence="3" id="KW-1185">Reference proteome</keyword>
<feature type="transmembrane region" description="Helical" evidence="1">
    <location>
        <begin position="179"/>
        <end position="201"/>
    </location>
</feature>
<organism evidence="2 3">
    <name type="scientific">Kribbella soli</name>
    <dbReference type="NCBI Taxonomy" id="1124743"/>
    <lineage>
        <taxon>Bacteria</taxon>
        <taxon>Bacillati</taxon>
        <taxon>Actinomycetota</taxon>
        <taxon>Actinomycetes</taxon>
        <taxon>Propionibacteriales</taxon>
        <taxon>Kribbellaceae</taxon>
        <taxon>Kribbella</taxon>
    </lineage>
</organism>
<name>A0A4R0HBR3_9ACTN</name>
<keyword evidence="1" id="KW-1133">Transmembrane helix</keyword>
<protein>
    <submittedName>
        <fullName evidence="2">Uncharacterized protein</fullName>
    </submittedName>
</protein>
<comment type="caution">
    <text evidence="2">The sequence shown here is derived from an EMBL/GenBank/DDBJ whole genome shotgun (WGS) entry which is preliminary data.</text>
</comment>
<gene>
    <name evidence="2" type="ORF">E0H45_21775</name>
</gene>